<evidence type="ECO:0000313" key="3">
    <source>
        <dbReference type="Proteomes" id="UP000639403"/>
    </source>
</evidence>
<evidence type="ECO:0000313" key="2">
    <source>
        <dbReference type="EMBL" id="KAF9816599.1"/>
    </source>
</evidence>
<feature type="region of interest" description="Disordered" evidence="1">
    <location>
        <begin position="104"/>
        <end position="143"/>
    </location>
</feature>
<dbReference type="EMBL" id="JADOXO010000055">
    <property type="protein sequence ID" value="KAF9816599.1"/>
    <property type="molecule type" value="Genomic_DNA"/>
</dbReference>
<accession>A0A8H7P501</accession>
<gene>
    <name evidence="2" type="ORF">IEO21_04000</name>
</gene>
<organism evidence="2 3">
    <name type="scientific">Rhodonia placenta</name>
    <dbReference type="NCBI Taxonomy" id="104341"/>
    <lineage>
        <taxon>Eukaryota</taxon>
        <taxon>Fungi</taxon>
        <taxon>Dikarya</taxon>
        <taxon>Basidiomycota</taxon>
        <taxon>Agaricomycotina</taxon>
        <taxon>Agaricomycetes</taxon>
        <taxon>Polyporales</taxon>
        <taxon>Adustoporiaceae</taxon>
        <taxon>Rhodonia</taxon>
    </lineage>
</organism>
<name>A0A8H7P501_9APHY</name>
<dbReference type="AlphaFoldDB" id="A0A8H7P501"/>
<dbReference type="Proteomes" id="UP000639403">
    <property type="component" value="Unassembled WGS sequence"/>
</dbReference>
<evidence type="ECO:0000256" key="1">
    <source>
        <dbReference type="SAM" id="MobiDB-lite"/>
    </source>
</evidence>
<reference evidence="2" key="2">
    <citation type="journal article" name="Front. Microbiol.">
        <title>Degradative Capacity of Two Strains of Rhodonia placenta: From Phenotype to Genotype.</title>
        <authorList>
            <person name="Kolle M."/>
            <person name="Horta M.A.C."/>
            <person name="Nowrousian M."/>
            <person name="Ohm R.A."/>
            <person name="Benz J.P."/>
            <person name="Pilgard A."/>
        </authorList>
    </citation>
    <scope>NUCLEOTIDE SEQUENCE</scope>
    <source>
        <strain evidence="2">FPRL280</strain>
    </source>
</reference>
<protein>
    <submittedName>
        <fullName evidence="2">Uncharacterized protein</fullName>
    </submittedName>
</protein>
<sequence>MHIEKKKTPLGAKQRAVAYTWVERVLFIRMHHSPSRTSDDSPRLHGLLLQFDPLPEVTYSNTTMNPLTPTISILHNSRERQRYSKARLPNRRCRVIAAWKTYRPPAQDMKRDGDNNQQNEGGQSDRVEGNHDAVLQPPDDDELSVIQNSIATPVRLRHRWYSRTMDQHHYMIDRVQTARIEIIVHLPVWNVSLRALHEMRIGEMGAHQQFDGRPATTLSMMSKYMLRIKTGLEATSRVAVSGRAEGQARKRTNVKHCDLPMCRPAPVNVKRVHLPLRLH</sequence>
<proteinExistence type="predicted"/>
<reference evidence="2" key="1">
    <citation type="submission" date="2020-11" db="EMBL/GenBank/DDBJ databases">
        <authorList>
            <person name="Koelle M."/>
            <person name="Horta M.A.C."/>
            <person name="Nowrousian M."/>
            <person name="Ohm R.A."/>
            <person name="Benz P."/>
            <person name="Pilgard A."/>
        </authorList>
    </citation>
    <scope>NUCLEOTIDE SEQUENCE</scope>
    <source>
        <strain evidence="2">FPRL280</strain>
    </source>
</reference>
<comment type="caution">
    <text evidence="2">The sequence shown here is derived from an EMBL/GenBank/DDBJ whole genome shotgun (WGS) entry which is preliminary data.</text>
</comment>